<comment type="caution">
    <text evidence="2">The sequence shown here is derived from an EMBL/GenBank/DDBJ whole genome shotgun (WGS) entry which is preliminary data.</text>
</comment>
<dbReference type="Gene3D" id="3.30.300.90">
    <property type="entry name" value="BolA-like"/>
    <property type="match status" value="1"/>
</dbReference>
<evidence type="ECO:0000313" key="2">
    <source>
        <dbReference type="EMBL" id="TRD23531.1"/>
    </source>
</evidence>
<dbReference type="InterPro" id="IPR036065">
    <property type="entry name" value="BolA-like_sf"/>
</dbReference>
<dbReference type="PANTHER" id="PTHR46230">
    <property type="match status" value="1"/>
</dbReference>
<dbReference type="Pfam" id="PF01722">
    <property type="entry name" value="BolA"/>
    <property type="match status" value="1"/>
</dbReference>
<gene>
    <name evidence="2" type="ORF">FEV53_00505</name>
</gene>
<name>A0A547QAV9_9RHOB</name>
<keyword evidence="3" id="KW-1185">Reference proteome</keyword>
<reference evidence="2 3" key="1">
    <citation type="submission" date="2019-06" db="EMBL/GenBank/DDBJ databases">
        <title>Paenimaribius caenipelagi gen. nov., sp. nov., isolated from a tidal flat.</title>
        <authorList>
            <person name="Yoon J.-H."/>
        </authorList>
    </citation>
    <scope>NUCLEOTIDE SEQUENCE [LARGE SCALE GENOMIC DNA]</scope>
    <source>
        <strain evidence="2 3">JBTF-M29</strain>
    </source>
</reference>
<dbReference type="InterPro" id="IPR002634">
    <property type="entry name" value="BolA"/>
</dbReference>
<dbReference type="SUPFAM" id="SSF82657">
    <property type="entry name" value="BolA-like"/>
    <property type="match status" value="1"/>
</dbReference>
<dbReference type="EMBL" id="VFSV01000001">
    <property type="protein sequence ID" value="TRD23531.1"/>
    <property type="molecule type" value="Genomic_DNA"/>
</dbReference>
<dbReference type="AlphaFoldDB" id="A0A547QAV9"/>
<accession>A0A547QAV9</accession>
<protein>
    <submittedName>
        <fullName evidence="2">BolA family transcriptional regulator</fullName>
    </submittedName>
</protein>
<dbReference type="GO" id="GO:0016226">
    <property type="term" value="P:iron-sulfur cluster assembly"/>
    <property type="evidence" value="ECO:0007669"/>
    <property type="project" value="TreeGrafter"/>
</dbReference>
<organism evidence="2 3">
    <name type="scientific">Palleronia caenipelagi</name>
    <dbReference type="NCBI Taxonomy" id="2489174"/>
    <lineage>
        <taxon>Bacteria</taxon>
        <taxon>Pseudomonadati</taxon>
        <taxon>Pseudomonadota</taxon>
        <taxon>Alphaproteobacteria</taxon>
        <taxon>Rhodobacterales</taxon>
        <taxon>Roseobacteraceae</taxon>
        <taxon>Palleronia</taxon>
    </lineage>
</organism>
<evidence type="ECO:0000256" key="1">
    <source>
        <dbReference type="RuleBase" id="RU003860"/>
    </source>
</evidence>
<dbReference type="Proteomes" id="UP000318590">
    <property type="component" value="Unassembled WGS sequence"/>
</dbReference>
<comment type="similarity">
    <text evidence="1">Belongs to the BolA/IbaG family.</text>
</comment>
<dbReference type="PANTHER" id="PTHR46230:SF7">
    <property type="entry name" value="BOLA-LIKE PROTEIN 1"/>
    <property type="match status" value="1"/>
</dbReference>
<sequence>MSVADKIKSRLDAAFQPTELDVEDQSAMHAGHAGAPAEGESHFAVRIRGGGLGDLSRIARHRAVHDAIGKELMARIHALSIDAG</sequence>
<proteinExistence type="inferred from homology"/>
<dbReference type="PIRSF" id="PIRSF003113">
    <property type="entry name" value="BolA"/>
    <property type="match status" value="1"/>
</dbReference>
<dbReference type="OrthoDB" id="9811118at2"/>
<evidence type="ECO:0000313" key="3">
    <source>
        <dbReference type="Proteomes" id="UP000318590"/>
    </source>
</evidence>
<dbReference type="RefSeq" id="WP_142832854.1">
    <property type="nucleotide sequence ID" value="NZ_VFSV01000001.1"/>
</dbReference>